<keyword evidence="7" id="KW-0694">RNA-binding</keyword>
<keyword evidence="6" id="KW-0509">mRNA transport</keyword>
<evidence type="ECO:0000256" key="5">
    <source>
        <dbReference type="ARBA" id="ARBA00022490"/>
    </source>
</evidence>
<dbReference type="GO" id="GO:1990825">
    <property type="term" value="F:sequence-specific mRNA binding"/>
    <property type="evidence" value="ECO:0007669"/>
    <property type="project" value="EnsemblFungi"/>
</dbReference>
<dbReference type="HOGENOM" id="CLU_1129832_0_0_1"/>
<dbReference type="KEGG" id="ncs:NCAS_0A04300"/>
<dbReference type="GO" id="GO:0005737">
    <property type="term" value="C:cytoplasm"/>
    <property type="evidence" value="ECO:0007669"/>
    <property type="project" value="UniProtKB-SubCell"/>
</dbReference>
<dbReference type="GO" id="GO:0008298">
    <property type="term" value="P:intracellular mRNA localization"/>
    <property type="evidence" value="ECO:0007669"/>
    <property type="project" value="EnsemblFungi"/>
</dbReference>
<keyword evidence="8" id="KW-0539">Nucleus</keyword>
<sequence>MSETSSQGVAPSLYITEDIVVALTKAIELHSVYFSNHINILNKFIGHLRKVSTLRFERTTLIKFVKKLRFFNDSLLKFDISSYLVEEDLSALLIPLGSFFIKCLETFDLLNYYFTQSLQKEIIAKTLNTNLNLSTDTIIIMDDTYNHFIKFSQWLIESLELESPLLNMEIIEFSRKCAIEDGTQQEETDNIFLQEVVPVDDEEEFESLANQWTQILEQKLEILQEEFEETASNWHENFGKFKNQT</sequence>
<dbReference type="EMBL" id="HE576752">
    <property type="protein sequence ID" value="CCC66988.1"/>
    <property type="molecule type" value="Genomic_DNA"/>
</dbReference>
<name>G0V696_NAUCA</name>
<dbReference type="OrthoDB" id="4041888at2759"/>
<dbReference type="eggNOG" id="ENOG502RXWH">
    <property type="taxonomic scope" value="Eukaryota"/>
</dbReference>
<dbReference type="GO" id="GO:0008289">
    <property type="term" value="F:lipid binding"/>
    <property type="evidence" value="ECO:0007669"/>
    <property type="project" value="EnsemblFungi"/>
</dbReference>
<reference key="2">
    <citation type="submission" date="2011-08" db="EMBL/GenBank/DDBJ databases">
        <title>Genome sequence of Naumovozyma castellii.</title>
        <authorList>
            <person name="Gordon J.L."/>
            <person name="Armisen D."/>
            <person name="Proux-Wera E."/>
            <person name="OhEigeartaigh S.S."/>
            <person name="Byrne K.P."/>
            <person name="Wolfe K.H."/>
        </authorList>
    </citation>
    <scope>NUCLEOTIDE SEQUENCE</scope>
    <source>
        <strain>Type strain:CBS 4309</strain>
    </source>
</reference>
<evidence type="ECO:0000256" key="3">
    <source>
        <dbReference type="ARBA" id="ARBA00005611"/>
    </source>
</evidence>
<dbReference type="InterPro" id="IPR024261">
    <property type="entry name" value="RNA-bd_She2"/>
</dbReference>
<evidence type="ECO:0000313" key="10">
    <source>
        <dbReference type="EMBL" id="CCC66988.1"/>
    </source>
</evidence>
<dbReference type="InterPro" id="IPR036827">
    <property type="entry name" value="She2_dom_sf"/>
</dbReference>
<evidence type="ECO:0000256" key="8">
    <source>
        <dbReference type="ARBA" id="ARBA00023242"/>
    </source>
</evidence>
<dbReference type="OMA" id="HFVKFTQ"/>
<dbReference type="SUPFAM" id="SSF116942">
    <property type="entry name" value="RNA-binding protein She2p"/>
    <property type="match status" value="1"/>
</dbReference>
<dbReference type="GO" id="GO:0051028">
    <property type="term" value="P:mRNA transport"/>
    <property type="evidence" value="ECO:0007669"/>
    <property type="project" value="UniProtKB-KW"/>
</dbReference>
<organism evidence="10 11">
    <name type="scientific">Naumovozyma castellii</name>
    <name type="common">Yeast</name>
    <name type="synonym">Saccharomyces castellii</name>
    <dbReference type="NCBI Taxonomy" id="27288"/>
    <lineage>
        <taxon>Eukaryota</taxon>
        <taxon>Fungi</taxon>
        <taxon>Dikarya</taxon>
        <taxon>Ascomycota</taxon>
        <taxon>Saccharomycotina</taxon>
        <taxon>Saccharomycetes</taxon>
        <taxon>Saccharomycetales</taxon>
        <taxon>Saccharomycetaceae</taxon>
        <taxon>Naumovozyma</taxon>
    </lineage>
</organism>
<dbReference type="AlphaFoldDB" id="G0V696"/>
<dbReference type="InParanoid" id="G0V696"/>
<evidence type="ECO:0000256" key="2">
    <source>
        <dbReference type="ARBA" id="ARBA00004496"/>
    </source>
</evidence>
<dbReference type="GO" id="GO:0005934">
    <property type="term" value="C:cellular bud tip"/>
    <property type="evidence" value="ECO:0007669"/>
    <property type="project" value="EnsemblFungi"/>
</dbReference>
<dbReference type="Gene3D" id="1.20.200.20">
    <property type="entry name" value="She2 domain"/>
    <property type="match status" value="1"/>
</dbReference>
<dbReference type="STRING" id="1064592.G0V696"/>
<dbReference type="GO" id="GO:0007533">
    <property type="term" value="P:mating type switching"/>
    <property type="evidence" value="ECO:0007669"/>
    <property type="project" value="EnsemblFungi"/>
</dbReference>
<dbReference type="Proteomes" id="UP000001640">
    <property type="component" value="Chromosome 1"/>
</dbReference>
<gene>
    <name evidence="10" type="primary">NCAS0A04300</name>
    <name evidence="10" type="ordered locus">NCAS_0A04300</name>
</gene>
<evidence type="ECO:0000256" key="6">
    <source>
        <dbReference type="ARBA" id="ARBA00022816"/>
    </source>
</evidence>
<proteinExistence type="inferred from homology"/>
<dbReference type="RefSeq" id="XP_003673375.1">
    <property type="nucleotide sequence ID" value="XM_003673327.1"/>
</dbReference>
<dbReference type="GO" id="GO:0005634">
    <property type="term" value="C:nucleus"/>
    <property type="evidence" value="ECO:0007669"/>
    <property type="project" value="UniProtKB-SubCell"/>
</dbReference>
<dbReference type="GeneID" id="96900473"/>
<accession>G0V696</accession>
<evidence type="ECO:0000256" key="7">
    <source>
        <dbReference type="ARBA" id="ARBA00022884"/>
    </source>
</evidence>
<feature type="domain" description="RNA binding protein She2" evidence="9">
    <location>
        <begin position="24"/>
        <end position="219"/>
    </location>
</feature>
<dbReference type="Pfam" id="PF11435">
    <property type="entry name" value="She2p"/>
    <property type="match status" value="1"/>
</dbReference>
<keyword evidence="4" id="KW-0813">Transport</keyword>
<protein>
    <recommendedName>
        <fullName evidence="9">RNA binding protein She2 domain-containing protein</fullName>
    </recommendedName>
</protein>
<comment type="subcellular location">
    <subcellularLocation>
        <location evidence="2">Cytoplasm</location>
    </subcellularLocation>
    <subcellularLocation>
        <location evidence="1">Nucleus</location>
    </subcellularLocation>
</comment>
<evidence type="ECO:0000259" key="9">
    <source>
        <dbReference type="Pfam" id="PF11435"/>
    </source>
</evidence>
<dbReference type="FunCoup" id="G0V696">
    <property type="interactions" value="129"/>
</dbReference>
<evidence type="ECO:0000256" key="4">
    <source>
        <dbReference type="ARBA" id="ARBA00022448"/>
    </source>
</evidence>
<keyword evidence="5" id="KW-0963">Cytoplasm</keyword>
<reference evidence="11" key="1">
    <citation type="journal article" date="2011" name="Proc. Natl. Acad. Sci. U.S.A.">
        <title>Evolutionary erosion of yeast sex chromosomes by mating-type switching accidents.</title>
        <authorList>
            <person name="Gordon J.L."/>
            <person name="Armisen D."/>
            <person name="Proux-Wera E."/>
            <person name="Oheigeartaigh S.S."/>
            <person name="Byrne K.P."/>
            <person name="Wolfe K.H."/>
        </authorList>
    </citation>
    <scope>NUCLEOTIDE SEQUENCE [LARGE SCALE GENOMIC DNA]</scope>
    <source>
        <strain evidence="11">ATCC 76901 / BCRC 22586 / CBS 4309 / NBRC 1992 / NRRL Y-12630</strain>
    </source>
</reference>
<comment type="similarity">
    <text evidence="3">Belongs to the SHE2 family.</text>
</comment>
<evidence type="ECO:0000313" key="11">
    <source>
        <dbReference type="Proteomes" id="UP000001640"/>
    </source>
</evidence>
<keyword evidence="11" id="KW-1185">Reference proteome</keyword>
<evidence type="ECO:0000256" key="1">
    <source>
        <dbReference type="ARBA" id="ARBA00004123"/>
    </source>
</evidence>